<evidence type="ECO:0000256" key="1">
    <source>
        <dbReference type="SAM" id="MobiDB-lite"/>
    </source>
</evidence>
<reference evidence="2" key="1">
    <citation type="journal article" date="2014" name="Front. Microbiol.">
        <title>High frequency of phylogenetically diverse reductive dehalogenase-homologous genes in deep subseafloor sedimentary metagenomes.</title>
        <authorList>
            <person name="Kawai M."/>
            <person name="Futagami T."/>
            <person name="Toyoda A."/>
            <person name="Takaki Y."/>
            <person name="Nishi S."/>
            <person name="Hori S."/>
            <person name="Arai W."/>
            <person name="Tsubouchi T."/>
            <person name="Morono Y."/>
            <person name="Uchiyama I."/>
            <person name="Ito T."/>
            <person name="Fujiyama A."/>
            <person name="Inagaki F."/>
            <person name="Takami H."/>
        </authorList>
    </citation>
    <scope>NUCLEOTIDE SEQUENCE</scope>
    <source>
        <strain evidence="2">Expedition CK06-06</strain>
    </source>
</reference>
<dbReference type="EMBL" id="BARS01030408">
    <property type="protein sequence ID" value="GAG21478.1"/>
    <property type="molecule type" value="Genomic_DNA"/>
</dbReference>
<dbReference type="AlphaFoldDB" id="X0WA92"/>
<feature type="non-terminal residue" evidence="2">
    <location>
        <position position="91"/>
    </location>
</feature>
<gene>
    <name evidence="2" type="ORF">S01H1_47430</name>
</gene>
<accession>X0WA92</accession>
<organism evidence="2">
    <name type="scientific">marine sediment metagenome</name>
    <dbReference type="NCBI Taxonomy" id="412755"/>
    <lineage>
        <taxon>unclassified sequences</taxon>
        <taxon>metagenomes</taxon>
        <taxon>ecological metagenomes</taxon>
    </lineage>
</organism>
<name>X0WA92_9ZZZZ</name>
<comment type="caution">
    <text evidence="2">The sequence shown here is derived from an EMBL/GenBank/DDBJ whole genome shotgun (WGS) entry which is preliminary data.</text>
</comment>
<protein>
    <submittedName>
        <fullName evidence="2">Uncharacterized protein</fullName>
    </submittedName>
</protein>
<sequence length="91" mass="9977">MTRRLMLLLILSAILSLSLNSVTIGTDKPGSKQKKPGIRSIYDPPDQVAPEHFGAVPMPLSGETIFYPFVGKILSPGDTVGYTYYDYQKNG</sequence>
<feature type="region of interest" description="Disordered" evidence="1">
    <location>
        <begin position="23"/>
        <end position="43"/>
    </location>
</feature>
<proteinExistence type="predicted"/>
<evidence type="ECO:0000313" key="2">
    <source>
        <dbReference type="EMBL" id="GAG21478.1"/>
    </source>
</evidence>